<evidence type="ECO:0000313" key="1">
    <source>
        <dbReference type="EMBL" id="AYW90642.1"/>
    </source>
</evidence>
<keyword evidence="2" id="KW-1185">Reference proteome</keyword>
<evidence type="ECO:0000313" key="2">
    <source>
        <dbReference type="Proteomes" id="UP000268669"/>
    </source>
</evidence>
<sequence length="159" mass="18224">MKLTDKKKLLLNLVIVALNEAIKRGDVDLNGKSSEGSEQKRAGYFFTLIGGKNSVVNWRDVGFDELRISVWWDYIQELHPRKEFEEFTSTRPIVQNRHFTHFMGACASCWLERNTGKYIMGTNGSSLFDIYLRSSSENELKSLPVEEPLGYQGGGKFYM</sequence>
<dbReference type="Proteomes" id="UP000268669">
    <property type="component" value="Chromosome"/>
</dbReference>
<reference evidence="1" key="1">
    <citation type="submission" date="2018-11" db="EMBL/GenBank/DDBJ databases">
        <title>FDA dAtabase for Regulatory Grade micrObial Sequences (FDA-ARGOS): Supporting development and validation of Infectious Disease Dx tests.</title>
        <authorList>
            <person name="Bliska J."/>
            <person name="Cleland M.-M."/>
            <person name="Tallon L."/>
            <person name="Sadzewicz L."/>
            <person name="Zhao X."/>
            <person name="Vavikolanu K."/>
            <person name="Mehta A."/>
            <person name="Aluvathingal J."/>
            <person name="Nadendla S."/>
            <person name="Yan Y."/>
            <person name="Sichtig H."/>
        </authorList>
    </citation>
    <scope>NUCLEOTIDE SEQUENCE [LARGE SCALE GENOMIC DNA]</scope>
    <source>
        <strain evidence="1">FDAARGOS_581</strain>
    </source>
</reference>
<protein>
    <submittedName>
        <fullName evidence="1">Uncharacterized protein</fullName>
    </submittedName>
</protein>
<dbReference type="EMBL" id="CP033713">
    <property type="protein sequence ID" value="AYW90642.1"/>
    <property type="molecule type" value="Genomic_DNA"/>
</dbReference>
<proteinExistence type="predicted"/>
<dbReference type="RefSeq" id="WP_050321419.1">
    <property type="nucleotide sequence ID" value="NZ_CP033713.1"/>
</dbReference>
<organism evidence="1 2">
    <name type="scientific">Yersinia pseudotuberculosis</name>
    <dbReference type="NCBI Taxonomy" id="633"/>
    <lineage>
        <taxon>Bacteria</taxon>
        <taxon>Pseudomonadati</taxon>
        <taxon>Pseudomonadota</taxon>
        <taxon>Gammaproteobacteria</taxon>
        <taxon>Enterobacterales</taxon>
        <taxon>Yersiniaceae</taxon>
        <taxon>Yersinia</taxon>
    </lineage>
</organism>
<accession>A0ABN5R2V8</accession>
<gene>
    <name evidence="1" type="ORF">EGX47_04405</name>
</gene>
<name>A0ABN5R2V8_YERPU</name>